<name>A0A504JAW1_9FLAO</name>
<organism evidence="2 3">
    <name type="scientific">Aquimarina algicola</name>
    <dbReference type="NCBI Taxonomy" id="2589995"/>
    <lineage>
        <taxon>Bacteria</taxon>
        <taxon>Pseudomonadati</taxon>
        <taxon>Bacteroidota</taxon>
        <taxon>Flavobacteriia</taxon>
        <taxon>Flavobacteriales</taxon>
        <taxon>Flavobacteriaceae</taxon>
        <taxon>Aquimarina</taxon>
    </lineage>
</organism>
<evidence type="ECO:0000313" key="2">
    <source>
        <dbReference type="EMBL" id="TPN84673.1"/>
    </source>
</evidence>
<keyword evidence="1" id="KW-0732">Signal</keyword>
<feature type="chain" id="PRO_5021239801" evidence="1">
    <location>
        <begin position="20"/>
        <end position="168"/>
    </location>
</feature>
<protein>
    <submittedName>
        <fullName evidence="2">DUF4920 domain-containing protein</fullName>
    </submittedName>
</protein>
<dbReference type="Pfam" id="PF16267">
    <property type="entry name" value="DUF4920"/>
    <property type="match status" value="1"/>
</dbReference>
<dbReference type="PROSITE" id="PS51257">
    <property type="entry name" value="PROKAR_LIPOPROTEIN"/>
    <property type="match status" value="1"/>
</dbReference>
<evidence type="ECO:0000313" key="3">
    <source>
        <dbReference type="Proteomes" id="UP000315540"/>
    </source>
</evidence>
<accession>A0A504JAW1</accession>
<dbReference type="EMBL" id="VFWZ01000005">
    <property type="protein sequence ID" value="TPN84673.1"/>
    <property type="molecule type" value="Genomic_DNA"/>
</dbReference>
<dbReference type="RefSeq" id="WP_140595008.1">
    <property type="nucleotide sequence ID" value="NZ_VFWZ01000005.1"/>
</dbReference>
<keyword evidence="3" id="KW-1185">Reference proteome</keyword>
<dbReference type="Proteomes" id="UP000315540">
    <property type="component" value="Unassembled WGS sequence"/>
</dbReference>
<evidence type="ECO:0000256" key="1">
    <source>
        <dbReference type="SAM" id="SignalP"/>
    </source>
</evidence>
<gene>
    <name evidence="2" type="ORF">FHK87_17240</name>
</gene>
<proteinExistence type="predicted"/>
<dbReference type="InterPro" id="IPR032577">
    <property type="entry name" value="DUF4920"/>
</dbReference>
<dbReference type="OrthoDB" id="129527at2"/>
<dbReference type="AlphaFoldDB" id="A0A504JAW1"/>
<feature type="signal peptide" evidence="1">
    <location>
        <begin position="1"/>
        <end position="19"/>
    </location>
</feature>
<sequence length="168" mass="18898">MKKNVFFIAVLVTIMSCNMATKKQNSFSITDPSKNEYKSFGEGVSASEILYHNNMMDTYQNLKEGDTVNIAFSSTVNNVCQVKGCWMKIALTKEKEAMIKFKDYGFFMPKDIKNDTVIVQGKAFVNEVSVEEQKHYAKDAGKTEEEIAAIVSPKKTYSFIADGVLIKE</sequence>
<reference evidence="2 3" key="1">
    <citation type="submission" date="2019-06" db="EMBL/GenBank/DDBJ databases">
        <authorList>
            <person name="Meng X."/>
        </authorList>
    </citation>
    <scope>NUCLEOTIDE SEQUENCE [LARGE SCALE GENOMIC DNA]</scope>
    <source>
        <strain evidence="2 3">M625</strain>
    </source>
</reference>
<comment type="caution">
    <text evidence="2">The sequence shown here is derived from an EMBL/GenBank/DDBJ whole genome shotgun (WGS) entry which is preliminary data.</text>
</comment>